<feature type="transmembrane region" description="Helical" evidence="1">
    <location>
        <begin position="88"/>
        <end position="107"/>
    </location>
</feature>
<comment type="caution">
    <text evidence="2">The sequence shown here is derived from an EMBL/GenBank/DDBJ whole genome shotgun (WGS) entry which is preliminary data.</text>
</comment>
<protein>
    <submittedName>
        <fullName evidence="2">Uncharacterized protein</fullName>
    </submittedName>
</protein>
<dbReference type="EMBL" id="JADXDR010000128">
    <property type="protein sequence ID" value="KAI7838397.1"/>
    <property type="molecule type" value="Genomic_DNA"/>
</dbReference>
<reference evidence="2" key="1">
    <citation type="submission" date="2020-11" db="EMBL/GenBank/DDBJ databases">
        <title>Chlorella ohadii genome sequencing and assembly.</title>
        <authorList>
            <person name="Murik O."/>
            <person name="Treves H."/>
            <person name="Kedem I."/>
            <person name="Shotland Y."/>
            <person name="Kaplan A."/>
        </authorList>
    </citation>
    <scope>NUCLEOTIDE SEQUENCE</scope>
    <source>
        <strain evidence="2">1</strain>
    </source>
</reference>
<evidence type="ECO:0000313" key="2">
    <source>
        <dbReference type="EMBL" id="KAI7838397.1"/>
    </source>
</evidence>
<sequence length="194" mass="20608">MARLPSRAARWLAVHAADPYRRQVNSYAAANVDRILLNFIVVTFPIILAAKSGGRPGLLLLGGCGVLLSAAVLAVMRRRPSAYIANREAFIVLPALLVPLLAIRLNLADVFGHLQRHGGSPLRLLGLLLLSHPGTWVLISALCGGAAIAANVLVLPVLALPTVWASRGMCQQVLHVPGVEEPLARLHGALDTLQ</sequence>
<evidence type="ECO:0000256" key="1">
    <source>
        <dbReference type="SAM" id="Phobius"/>
    </source>
</evidence>
<evidence type="ECO:0000313" key="3">
    <source>
        <dbReference type="Proteomes" id="UP001205105"/>
    </source>
</evidence>
<organism evidence="2 3">
    <name type="scientific">Chlorella ohadii</name>
    <dbReference type="NCBI Taxonomy" id="2649997"/>
    <lineage>
        <taxon>Eukaryota</taxon>
        <taxon>Viridiplantae</taxon>
        <taxon>Chlorophyta</taxon>
        <taxon>core chlorophytes</taxon>
        <taxon>Trebouxiophyceae</taxon>
        <taxon>Chlorellales</taxon>
        <taxon>Chlorellaceae</taxon>
        <taxon>Chlorella clade</taxon>
        <taxon>Chlorella</taxon>
    </lineage>
</organism>
<keyword evidence="3" id="KW-1185">Reference proteome</keyword>
<gene>
    <name evidence="2" type="ORF">COHA_007854</name>
</gene>
<feature type="transmembrane region" description="Helical" evidence="1">
    <location>
        <begin position="136"/>
        <end position="159"/>
    </location>
</feature>
<proteinExistence type="predicted"/>
<name>A0AAD5DHZ5_9CHLO</name>
<keyword evidence="1" id="KW-1133">Transmembrane helix</keyword>
<dbReference type="AlphaFoldDB" id="A0AAD5DHZ5"/>
<feature type="transmembrane region" description="Helical" evidence="1">
    <location>
        <begin position="35"/>
        <end position="52"/>
    </location>
</feature>
<feature type="transmembrane region" description="Helical" evidence="1">
    <location>
        <begin position="58"/>
        <end position="76"/>
    </location>
</feature>
<accession>A0AAD5DHZ5</accession>
<keyword evidence="1" id="KW-0812">Transmembrane</keyword>
<keyword evidence="1" id="KW-0472">Membrane</keyword>
<dbReference type="Proteomes" id="UP001205105">
    <property type="component" value="Unassembled WGS sequence"/>
</dbReference>